<keyword evidence="3" id="KW-1185">Reference proteome</keyword>
<dbReference type="AlphaFoldDB" id="A0A820UZT0"/>
<name>A0A820UZT0_9BILA</name>
<dbReference type="EMBL" id="CAJOBG010107666">
    <property type="protein sequence ID" value="CAF4728550.1"/>
    <property type="molecule type" value="Genomic_DNA"/>
</dbReference>
<dbReference type="Proteomes" id="UP000663866">
    <property type="component" value="Unassembled WGS sequence"/>
</dbReference>
<dbReference type="EMBL" id="CAJOBG010052163">
    <property type="protein sequence ID" value="CAF4492545.1"/>
    <property type="molecule type" value="Genomic_DNA"/>
</dbReference>
<comment type="caution">
    <text evidence="1">The sequence shown here is derived from an EMBL/GenBank/DDBJ whole genome shotgun (WGS) entry which is preliminary data.</text>
</comment>
<sequence length="26" mass="3163">MRYQLLLREILKSTERMGDEPRAIRS</sequence>
<proteinExistence type="predicted"/>
<protein>
    <submittedName>
        <fullName evidence="1">Uncharacterized protein</fullName>
    </submittedName>
</protein>
<gene>
    <name evidence="1" type="ORF">OVN521_LOCUS40289</name>
    <name evidence="2" type="ORF">OVN521_LOCUS49353</name>
</gene>
<organism evidence="1 3">
    <name type="scientific">Rotaria magnacalcarata</name>
    <dbReference type="NCBI Taxonomy" id="392030"/>
    <lineage>
        <taxon>Eukaryota</taxon>
        <taxon>Metazoa</taxon>
        <taxon>Spiralia</taxon>
        <taxon>Gnathifera</taxon>
        <taxon>Rotifera</taxon>
        <taxon>Eurotatoria</taxon>
        <taxon>Bdelloidea</taxon>
        <taxon>Philodinida</taxon>
        <taxon>Philodinidae</taxon>
        <taxon>Rotaria</taxon>
    </lineage>
</organism>
<evidence type="ECO:0000313" key="1">
    <source>
        <dbReference type="EMBL" id="CAF4492545.1"/>
    </source>
</evidence>
<accession>A0A820UZT0</accession>
<reference evidence="1" key="1">
    <citation type="submission" date="2021-02" db="EMBL/GenBank/DDBJ databases">
        <authorList>
            <person name="Nowell W R."/>
        </authorList>
    </citation>
    <scope>NUCLEOTIDE SEQUENCE</scope>
</reference>
<evidence type="ECO:0000313" key="3">
    <source>
        <dbReference type="Proteomes" id="UP000663866"/>
    </source>
</evidence>
<evidence type="ECO:0000313" key="2">
    <source>
        <dbReference type="EMBL" id="CAF4728550.1"/>
    </source>
</evidence>
<feature type="non-terminal residue" evidence="1">
    <location>
        <position position="26"/>
    </location>
</feature>